<sequence>MCFSQKMSRETMALSGGDVIGNTPLLRLNKITEGLGATIDNFSIHFDFTTSTEQFPHKKRPRAGRFIEINQAVKLEYMNPAGSVKDRIAFNMIETAEKEGKITPGKTVLIEPTSGNMGIALAYCAALKGYKLILTMPSSMSVERRALLKAYGAEVVLTNPAFAVKGAIERAQELAAAIPNSHILNQFANPANPQAHYLRTGPEIWKQTDGKVDIVCFGVGSGGTCTGVGRYLKEKNPNIQVYPVEPYESSVINGLPHHPHKIQGMGIGMIPEVLDCSLFTEALRVHSDDAIAMAKRLAREEAILGGISSGANVCAAIQLAKRPENKGKLIVTTVNSFGERYLSTALYSEIREKAAAMDQMSFEESIASAKAYLGI</sequence>
<keyword evidence="12" id="KW-1185">Reference proteome</keyword>
<evidence type="ECO:0000259" key="10">
    <source>
        <dbReference type="Pfam" id="PF00291"/>
    </source>
</evidence>
<dbReference type="OrthoDB" id="10259545at2759"/>
<dbReference type="Pfam" id="PF00291">
    <property type="entry name" value="PALP"/>
    <property type="match status" value="1"/>
</dbReference>
<dbReference type="AlphaFoldDB" id="A0A016W211"/>
<comment type="caution">
    <text evidence="11">The sequence shown here is derived from an EMBL/GenBank/DDBJ whole genome shotgun (WGS) entry which is preliminary data.</text>
</comment>
<dbReference type="FunFam" id="3.40.50.1100:FF:000006">
    <property type="entry name" value="Cysteine synthase"/>
    <property type="match status" value="1"/>
</dbReference>
<feature type="domain" description="Tryptophan synthase beta chain-like PALP" evidence="10">
    <location>
        <begin position="67"/>
        <end position="333"/>
    </location>
</feature>
<evidence type="ECO:0000313" key="11">
    <source>
        <dbReference type="EMBL" id="EYC33332.1"/>
    </source>
</evidence>
<feature type="modified residue" description="N6-(pyridoxal phosphate)lysine" evidence="8">
    <location>
        <position position="85"/>
    </location>
</feature>
<dbReference type="Gene3D" id="3.40.50.1100">
    <property type="match status" value="2"/>
</dbReference>
<dbReference type="FunFam" id="3.40.50.1100:FF:000130">
    <property type="entry name" value="Cysteine synthase"/>
    <property type="match status" value="1"/>
</dbReference>
<name>A0A016W211_9BILA</name>
<organism evidence="11 12">
    <name type="scientific">Ancylostoma ceylanicum</name>
    <dbReference type="NCBI Taxonomy" id="53326"/>
    <lineage>
        <taxon>Eukaryota</taxon>
        <taxon>Metazoa</taxon>
        <taxon>Ecdysozoa</taxon>
        <taxon>Nematoda</taxon>
        <taxon>Chromadorea</taxon>
        <taxon>Rhabditida</taxon>
        <taxon>Rhabditina</taxon>
        <taxon>Rhabditomorpha</taxon>
        <taxon>Strongyloidea</taxon>
        <taxon>Ancylostomatidae</taxon>
        <taxon>Ancylostomatinae</taxon>
        <taxon>Ancylostoma</taxon>
    </lineage>
</organism>
<evidence type="ECO:0000256" key="2">
    <source>
        <dbReference type="ARBA" id="ARBA00007103"/>
    </source>
</evidence>
<dbReference type="InterPro" id="IPR050214">
    <property type="entry name" value="Cys_Synth/Cystath_Beta-Synth"/>
</dbReference>
<comment type="similarity">
    <text evidence="2 9">Belongs to the cysteine synthase/cystathionine beta-synthase family.</text>
</comment>
<evidence type="ECO:0000256" key="3">
    <source>
        <dbReference type="ARBA" id="ARBA00022605"/>
    </source>
</evidence>
<gene>
    <name evidence="11" type="primary">Acey_s0002.g728</name>
    <name evidence="11" type="synonym">Acey-cysl-2</name>
    <name evidence="11" type="ORF">Y032_0002g728</name>
</gene>
<keyword evidence="3 9" id="KW-0028">Amino-acid biosynthesis</keyword>
<evidence type="ECO:0000256" key="9">
    <source>
        <dbReference type="RuleBase" id="RU003985"/>
    </source>
</evidence>
<dbReference type="InterPro" id="IPR005856">
    <property type="entry name" value="Cys_synth"/>
</dbReference>
<reference evidence="12" key="1">
    <citation type="journal article" date="2015" name="Nat. Genet.">
        <title>The genome and transcriptome of the zoonotic hookworm Ancylostoma ceylanicum identify infection-specific gene families.</title>
        <authorList>
            <person name="Schwarz E.M."/>
            <person name="Hu Y."/>
            <person name="Antoshechkin I."/>
            <person name="Miller M.M."/>
            <person name="Sternberg P.W."/>
            <person name="Aroian R.V."/>
        </authorList>
    </citation>
    <scope>NUCLEOTIDE SEQUENCE</scope>
    <source>
        <strain evidence="12">HY135</strain>
    </source>
</reference>
<dbReference type="GO" id="GO:0004124">
    <property type="term" value="F:cysteine synthase activity"/>
    <property type="evidence" value="ECO:0007669"/>
    <property type="project" value="UniProtKB-UniRule"/>
</dbReference>
<keyword evidence="4 9" id="KW-0808">Transferase</keyword>
<dbReference type="PROSITE" id="PS00901">
    <property type="entry name" value="CYS_SYNTHASE"/>
    <property type="match status" value="1"/>
</dbReference>
<evidence type="ECO:0000256" key="8">
    <source>
        <dbReference type="PIRSR" id="PIRSR605856-51"/>
    </source>
</evidence>
<dbReference type="InterPro" id="IPR036052">
    <property type="entry name" value="TrpB-like_PALP_sf"/>
</dbReference>
<evidence type="ECO:0000256" key="5">
    <source>
        <dbReference type="ARBA" id="ARBA00022898"/>
    </source>
</evidence>
<dbReference type="Proteomes" id="UP000024635">
    <property type="component" value="Unassembled WGS sequence"/>
</dbReference>
<dbReference type="SUPFAM" id="SSF53686">
    <property type="entry name" value="Tryptophan synthase beta subunit-like PLP-dependent enzymes"/>
    <property type="match status" value="1"/>
</dbReference>
<feature type="binding site" evidence="7">
    <location>
        <begin position="220"/>
        <end position="224"/>
    </location>
    <ligand>
        <name>pyridoxal 5'-phosphate</name>
        <dbReference type="ChEBI" id="CHEBI:597326"/>
    </ligand>
</feature>
<dbReference type="EMBL" id="JARK01001338">
    <property type="protein sequence ID" value="EYC33332.1"/>
    <property type="molecule type" value="Genomic_DNA"/>
</dbReference>
<evidence type="ECO:0000256" key="6">
    <source>
        <dbReference type="ARBA" id="ARBA00023192"/>
    </source>
</evidence>
<dbReference type="EC" id="2.5.1.47" evidence="9"/>
<evidence type="ECO:0000256" key="1">
    <source>
        <dbReference type="ARBA" id="ARBA00001933"/>
    </source>
</evidence>
<evidence type="ECO:0000256" key="4">
    <source>
        <dbReference type="ARBA" id="ARBA00022679"/>
    </source>
</evidence>
<evidence type="ECO:0000313" key="12">
    <source>
        <dbReference type="Proteomes" id="UP000024635"/>
    </source>
</evidence>
<dbReference type="GO" id="GO:0006535">
    <property type="term" value="P:cysteine biosynthetic process from serine"/>
    <property type="evidence" value="ECO:0007669"/>
    <property type="project" value="UniProtKB-UniRule"/>
</dbReference>
<dbReference type="STRING" id="53326.A0A016W211"/>
<proteinExistence type="inferred from homology"/>
<accession>A0A016W211</accession>
<keyword evidence="5 7" id="KW-0663">Pyridoxal phosphate</keyword>
<dbReference type="InterPro" id="IPR001926">
    <property type="entry name" value="TrpB-like_PALP"/>
</dbReference>
<dbReference type="CDD" id="cd01561">
    <property type="entry name" value="CBS_like"/>
    <property type="match status" value="1"/>
</dbReference>
<dbReference type="InterPro" id="IPR001216">
    <property type="entry name" value="P-phosphate_BS"/>
</dbReference>
<dbReference type="NCBIfam" id="TIGR01139">
    <property type="entry name" value="cysK"/>
    <property type="match status" value="1"/>
</dbReference>
<protein>
    <recommendedName>
        <fullName evidence="9">Cysteine synthase</fullName>
        <ecNumber evidence="9">2.5.1.47</ecNumber>
    </recommendedName>
</protein>
<feature type="binding site" evidence="7">
    <location>
        <position position="308"/>
    </location>
    <ligand>
        <name>pyridoxal 5'-phosphate</name>
        <dbReference type="ChEBI" id="CHEBI:597326"/>
    </ligand>
</feature>
<keyword evidence="6 9" id="KW-0198">Cysteine biosynthesis</keyword>
<comment type="catalytic activity">
    <reaction evidence="9">
        <text>O-acetyl-L-serine + hydrogen sulfide = L-cysteine + acetate</text>
        <dbReference type="Rhea" id="RHEA:14829"/>
        <dbReference type="ChEBI" id="CHEBI:29919"/>
        <dbReference type="ChEBI" id="CHEBI:30089"/>
        <dbReference type="ChEBI" id="CHEBI:35235"/>
        <dbReference type="ChEBI" id="CHEBI:58340"/>
        <dbReference type="EC" id="2.5.1.47"/>
    </reaction>
</comment>
<feature type="binding site" evidence="7">
    <location>
        <position position="116"/>
    </location>
    <ligand>
        <name>pyridoxal 5'-phosphate</name>
        <dbReference type="ChEBI" id="CHEBI:597326"/>
    </ligand>
</feature>
<comment type="cofactor">
    <cofactor evidence="1 7 9">
        <name>pyridoxal 5'-phosphate</name>
        <dbReference type="ChEBI" id="CHEBI:597326"/>
    </cofactor>
</comment>
<evidence type="ECO:0000256" key="7">
    <source>
        <dbReference type="PIRSR" id="PIRSR605856-50"/>
    </source>
</evidence>
<dbReference type="InterPro" id="IPR005859">
    <property type="entry name" value="CysK"/>
</dbReference>
<dbReference type="NCBIfam" id="TIGR01136">
    <property type="entry name" value="cysKM"/>
    <property type="match status" value="1"/>
</dbReference>
<dbReference type="PANTHER" id="PTHR10314">
    <property type="entry name" value="CYSTATHIONINE BETA-SYNTHASE"/>
    <property type="match status" value="1"/>
</dbReference>